<dbReference type="RefSeq" id="XP_067764749.1">
    <property type="nucleotide sequence ID" value="XM_067907775.1"/>
</dbReference>
<name>A0A9P8LTM3_9EUKA</name>
<dbReference type="KEGG" id="ssao:94297934"/>
<proteinExistence type="predicted"/>
<reference evidence="1 2" key="1">
    <citation type="journal article" date="2014" name="PLoS Genet.">
        <title>The Genome of Spironucleus salmonicida Highlights a Fish Pathogen Adapted to Fluctuating Environments.</title>
        <authorList>
            <person name="Xu F."/>
            <person name="Jerlstrom-Hultqvist J."/>
            <person name="Einarsson E."/>
            <person name="Astvaldsson A."/>
            <person name="Svard S.G."/>
            <person name="Andersson J.O."/>
        </authorList>
    </citation>
    <scope>NUCLEOTIDE SEQUENCE [LARGE SCALE GENOMIC DNA]</scope>
    <source>
        <strain evidence="1 2">ATCC 50377</strain>
    </source>
</reference>
<dbReference type="GeneID" id="94297934"/>
<organism evidence="1 2">
    <name type="scientific">Spironucleus salmonicida</name>
    <dbReference type="NCBI Taxonomy" id="348837"/>
    <lineage>
        <taxon>Eukaryota</taxon>
        <taxon>Metamonada</taxon>
        <taxon>Diplomonadida</taxon>
        <taxon>Hexamitidae</taxon>
        <taxon>Hexamitinae</taxon>
        <taxon>Spironucleus</taxon>
    </lineage>
</organism>
<dbReference type="AlphaFoldDB" id="A0A9P8LTM3"/>
<comment type="caution">
    <text evidence="1">The sequence shown here is derived from an EMBL/GenBank/DDBJ whole genome shotgun (WGS) entry which is preliminary data.</text>
</comment>
<evidence type="ECO:0000313" key="2">
    <source>
        <dbReference type="Proteomes" id="UP000018208"/>
    </source>
</evidence>
<evidence type="ECO:0000313" key="1">
    <source>
        <dbReference type="EMBL" id="KAH0573976.1"/>
    </source>
</evidence>
<gene>
    <name evidence="1" type="ORF">SS50377_23911</name>
</gene>
<accession>A0A9P8LTM3</accession>
<dbReference type="Proteomes" id="UP000018208">
    <property type="component" value="Unassembled WGS sequence"/>
</dbReference>
<protein>
    <submittedName>
        <fullName evidence="1">Uncharacterized protein</fullName>
    </submittedName>
</protein>
<sequence length="111" mass="13402">MDIQINMKIDKHQYIERLKREDIYYQTKFTEMKTKIQFLYSQILAIQKQQQQIINALKCNMFITQKFSIKLVADQSMFQQLTQTNFNFGQSTSLLEKPKPAKKSLWQFLRK</sequence>
<keyword evidence="2" id="KW-1185">Reference proteome</keyword>
<dbReference type="EMBL" id="AUWU02000004">
    <property type="protein sequence ID" value="KAH0573976.1"/>
    <property type="molecule type" value="Genomic_DNA"/>
</dbReference>